<dbReference type="EMBL" id="CP032157">
    <property type="protein sequence ID" value="AXY76252.1"/>
    <property type="molecule type" value="Genomic_DNA"/>
</dbReference>
<evidence type="ECO:0000313" key="2">
    <source>
        <dbReference type="EMBL" id="AXY76252.1"/>
    </source>
</evidence>
<feature type="chain" id="PRO_5017816473" description="Lipoprotein" evidence="1">
    <location>
        <begin position="22"/>
        <end position="352"/>
    </location>
</feature>
<gene>
    <name evidence="2" type="ORF">D3H65_20645</name>
</gene>
<evidence type="ECO:0000256" key="1">
    <source>
        <dbReference type="SAM" id="SignalP"/>
    </source>
</evidence>
<accession>A0A3B7MP24</accession>
<keyword evidence="1" id="KW-0732">Signal</keyword>
<sequence length="352" mass="40010">MKSNLTSCLLIVLLLAACRQANQPHTITRGFYYWKSNVDLNASEKNALDTLQVKKLYIKFFDVVWDPTGLRPMPVAKVQLSDSTSIWLSRHPVEIIPTVFITNECMQLIDSSNVAILADRLHDLMAAIANQLPDNSSIHEIQLDCDWTATSKNNYFSLLTRLQALPFFQQKEVSATIRLYQCKYKQKTGVPPVGRGLLMCYNMGNLKSQHTRNSILEAAELEKYIGNLQEYPLPLDVALPLFDWKVLYQDHAYKGLIQGLPDSLLQQKGISRKTGSNTFTILLDTILNGYPLKKGDDIRQEDASFAEIMQATRLLRSKLVTPKITVALFHLDSLTLHKYSTYELEEIFDSLH</sequence>
<dbReference type="KEGG" id="pseg:D3H65_20645"/>
<protein>
    <recommendedName>
        <fullName evidence="4">Lipoprotein</fullName>
    </recommendedName>
</protein>
<organism evidence="2 3">
    <name type="scientific">Paraflavitalea soli</name>
    <dbReference type="NCBI Taxonomy" id="2315862"/>
    <lineage>
        <taxon>Bacteria</taxon>
        <taxon>Pseudomonadati</taxon>
        <taxon>Bacteroidota</taxon>
        <taxon>Chitinophagia</taxon>
        <taxon>Chitinophagales</taxon>
        <taxon>Chitinophagaceae</taxon>
        <taxon>Paraflavitalea</taxon>
    </lineage>
</organism>
<feature type="signal peptide" evidence="1">
    <location>
        <begin position="1"/>
        <end position="21"/>
    </location>
</feature>
<name>A0A3B7MP24_9BACT</name>
<evidence type="ECO:0000313" key="3">
    <source>
        <dbReference type="Proteomes" id="UP000263900"/>
    </source>
</evidence>
<dbReference type="Proteomes" id="UP000263900">
    <property type="component" value="Chromosome"/>
</dbReference>
<reference evidence="2 3" key="1">
    <citation type="submission" date="2018-09" db="EMBL/GenBank/DDBJ databases">
        <title>Genome sequencing of strain 6GH32-13.</title>
        <authorList>
            <person name="Weon H.-Y."/>
            <person name="Heo J."/>
            <person name="Kwon S.-W."/>
        </authorList>
    </citation>
    <scope>NUCLEOTIDE SEQUENCE [LARGE SCALE GENOMIC DNA]</scope>
    <source>
        <strain evidence="2 3">5GH32-13</strain>
    </source>
</reference>
<keyword evidence="3" id="KW-1185">Reference proteome</keyword>
<dbReference type="PROSITE" id="PS51257">
    <property type="entry name" value="PROKAR_LIPOPROTEIN"/>
    <property type="match status" value="1"/>
</dbReference>
<dbReference type="RefSeq" id="WP_119052130.1">
    <property type="nucleotide sequence ID" value="NZ_CP032157.1"/>
</dbReference>
<dbReference type="OrthoDB" id="634553at2"/>
<dbReference type="AlphaFoldDB" id="A0A3B7MP24"/>
<proteinExistence type="predicted"/>
<evidence type="ECO:0008006" key="4">
    <source>
        <dbReference type="Google" id="ProtNLM"/>
    </source>
</evidence>